<dbReference type="EMBL" id="CALNXI010000899">
    <property type="protein sequence ID" value="CAH3145755.1"/>
    <property type="molecule type" value="Genomic_DNA"/>
</dbReference>
<name>A0ABN8PNW3_9CNID</name>
<keyword evidence="3" id="KW-1185">Reference proteome</keyword>
<accession>A0ABN8PNW3</accession>
<dbReference type="Proteomes" id="UP001159427">
    <property type="component" value="Unassembled WGS sequence"/>
</dbReference>
<sequence>MEETIKHVHLFNFDKTYNLASVEALLVETKAEDKLGFKLSIEKHELDLSKMSEACESTIPALRMDIAVFVVQAHESRLSINEENAGIGFAKFYKALQHKTGDNVIIVIGGDDEYKDKREGDEAVLSRWARRKVSSQFQEEYLDGRKSFIFSWDKKHRNIHVEALLHFFDSNKKGKKFEPLPRVKISTQSDSPSSIKVESMATEDEVEIINELEERSNENRASEVVDNKKQNRVKESETAVHASGGSQLNYPEGTVLLDTRLRYGELSYDVDDLQKMEENWYPPQEIRQSLQNRYKSTPEAQVELVVRQNRLIQNVNILKYPLWQFWRWQCTLF</sequence>
<comment type="caution">
    <text evidence="2">The sequence shown here is derived from an EMBL/GenBank/DDBJ whole genome shotgun (WGS) entry which is preliminary data.</text>
</comment>
<evidence type="ECO:0000313" key="2">
    <source>
        <dbReference type="EMBL" id="CAH3145755.1"/>
    </source>
</evidence>
<protein>
    <submittedName>
        <fullName evidence="2">Uncharacterized protein</fullName>
    </submittedName>
</protein>
<proteinExistence type="predicted"/>
<gene>
    <name evidence="2" type="ORF">PEVE_00043598</name>
</gene>
<organism evidence="2 3">
    <name type="scientific">Porites evermanni</name>
    <dbReference type="NCBI Taxonomy" id="104178"/>
    <lineage>
        <taxon>Eukaryota</taxon>
        <taxon>Metazoa</taxon>
        <taxon>Cnidaria</taxon>
        <taxon>Anthozoa</taxon>
        <taxon>Hexacorallia</taxon>
        <taxon>Scleractinia</taxon>
        <taxon>Fungiina</taxon>
        <taxon>Poritidae</taxon>
        <taxon>Porites</taxon>
    </lineage>
</organism>
<evidence type="ECO:0000313" key="3">
    <source>
        <dbReference type="Proteomes" id="UP001159427"/>
    </source>
</evidence>
<feature type="compositionally biased region" description="Basic and acidic residues" evidence="1">
    <location>
        <begin position="214"/>
        <end position="238"/>
    </location>
</feature>
<reference evidence="2 3" key="1">
    <citation type="submission" date="2022-05" db="EMBL/GenBank/DDBJ databases">
        <authorList>
            <consortium name="Genoscope - CEA"/>
            <person name="William W."/>
        </authorList>
    </citation>
    <scope>NUCLEOTIDE SEQUENCE [LARGE SCALE GENOMIC DNA]</scope>
</reference>
<evidence type="ECO:0000256" key="1">
    <source>
        <dbReference type="SAM" id="MobiDB-lite"/>
    </source>
</evidence>
<feature type="region of interest" description="Disordered" evidence="1">
    <location>
        <begin position="214"/>
        <end position="246"/>
    </location>
</feature>